<dbReference type="InterPro" id="IPR020579">
    <property type="entry name" value="Exonuc_VII_lsu_C"/>
</dbReference>
<dbReference type="KEGG" id="pmaw:MACH26_33550"/>
<dbReference type="PANTHER" id="PTHR30008">
    <property type="entry name" value="EXODEOXYRIBONUCLEASE 7 LARGE SUBUNIT"/>
    <property type="match status" value="1"/>
</dbReference>
<keyword evidence="7" id="KW-0175">Coiled coil</keyword>
<dbReference type="HAMAP" id="MF_00378">
    <property type="entry name" value="Exonuc_7_L"/>
    <property type="match status" value="1"/>
</dbReference>
<dbReference type="InterPro" id="IPR003753">
    <property type="entry name" value="Exonuc_VII_L"/>
</dbReference>
<keyword evidence="1 5" id="KW-0963">Cytoplasm</keyword>
<evidence type="ECO:0000256" key="4">
    <source>
        <dbReference type="ARBA" id="ARBA00022839"/>
    </source>
</evidence>
<comment type="catalytic activity">
    <reaction evidence="5 6">
        <text>Exonucleolytic cleavage in either 5'- to 3'- or 3'- to 5'-direction to yield nucleoside 5'-phosphates.</text>
        <dbReference type="EC" id="3.1.11.6"/>
    </reaction>
</comment>
<keyword evidence="2 5" id="KW-0540">Nuclease</keyword>
<dbReference type="GO" id="GO:0005737">
    <property type="term" value="C:cytoplasm"/>
    <property type="evidence" value="ECO:0007669"/>
    <property type="project" value="UniProtKB-SubCell"/>
</dbReference>
<dbReference type="GO" id="GO:0009318">
    <property type="term" value="C:exodeoxyribonuclease VII complex"/>
    <property type="evidence" value="ECO:0007669"/>
    <property type="project" value="UniProtKB-UniRule"/>
</dbReference>
<evidence type="ECO:0000313" key="10">
    <source>
        <dbReference type="EMBL" id="BDX07834.1"/>
    </source>
</evidence>
<protein>
    <recommendedName>
        <fullName evidence="5">Exodeoxyribonuclease 7 large subunit</fullName>
        <ecNumber evidence="5">3.1.11.6</ecNumber>
    </recommendedName>
    <alternativeName>
        <fullName evidence="5">Exodeoxyribonuclease VII large subunit</fullName>
        <shortName evidence="5">Exonuclease VII large subunit</shortName>
    </alternativeName>
</protein>
<dbReference type="EC" id="3.1.11.6" evidence="5"/>
<evidence type="ECO:0000313" key="11">
    <source>
        <dbReference type="Proteomes" id="UP001333710"/>
    </source>
</evidence>
<evidence type="ECO:0000259" key="9">
    <source>
        <dbReference type="Pfam" id="PF13742"/>
    </source>
</evidence>
<feature type="coiled-coil region" evidence="7">
    <location>
        <begin position="325"/>
        <end position="372"/>
    </location>
</feature>
<dbReference type="GO" id="GO:0003676">
    <property type="term" value="F:nucleic acid binding"/>
    <property type="evidence" value="ECO:0007669"/>
    <property type="project" value="InterPro"/>
</dbReference>
<dbReference type="InterPro" id="IPR025824">
    <property type="entry name" value="OB-fold_nuc-bd_dom"/>
</dbReference>
<keyword evidence="3 5" id="KW-0378">Hydrolase</keyword>
<evidence type="ECO:0000259" key="8">
    <source>
        <dbReference type="Pfam" id="PF02601"/>
    </source>
</evidence>
<gene>
    <name evidence="5 10" type="primary">xseA</name>
    <name evidence="10" type="ORF">MACH26_33550</name>
</gene>
<feature type="domain" description="Exonuclease VII large subunit C-terminal" evidence="8">
    <location>
        <begin position="124"/>
        <end position="436"/>
    </location>
</feature>
<accession>A0AA48KTR8</accession>
<dbReference type="Proteomes" id="UP001333710">
    <property type="component" value="Chromosome"/>
</dbReference>
<comment type="subcellular location">
    <subcellularLocation>
        <location evidence="5 6">Cytoplasm</location>
    </subcellularLocation>
</comment>
<name>A0AA48KTR8_9ALTE</name>
<evidence type="ECO:0000256" key="3">
    <source>
        <dbReference type="ARBA" id="ARBA00022801"/>
    </source>
</evidence>
<reference evidence="10" key="1">
    <citation type="submission" date="2023-01" db="EMBL/GenBank/DDBJ databases">
        <title>Complete genome sequence of Planctobacterium marinum strain Dej080120_11.</title>
        <authorList>
            <person name="Ueki S."/>
            <person name="Maruyama F."/>
        </authorList>
    </citation>
    <scope>NUCLEOTIDE SEQUENCE</scope>
    <source>
        <strain evidence="10">Dej080120_11</strain>
    </source>
</reference>
<dbReference type="Pfam" id="PF13742">
    <property type="entry name" value="tRNA_anti_2"/>
    <property type="match status" value="1"/>
</dbReference>
<keyword evidence="4 5" id="KW-0269">Exonuclease</keyword>
<dbReference type="GO" id="GO:0008855">
    <property type="term" value="F:exodeoxyribonuclease VII activity"/>
    <property type="evidence" value="ECO:0007669"/>
    <property type="project" value="UniProtKB-UniRule"/>
</dbReference>
<keyword evidence="11" id="KW-1185">Reference proteome</keyword>
<comment type="subunit">
    <text evidence="5">Heterooligomer composed of large and small subunits.</text>
</comment>
<evidence type="ECO:0000256" key="1">
    <source>
        <dbReference type="ARBA" id="ARBA00022490"/>
    </source>
</evidence>
<dbReference type="PANTHER" id="PTHR30008:SF0">
    <property type="entry name" value="EXODEOXYRIBONUCLEASE 7 LARGE SUBUNIT"/>
    <property type="match status" value="1"/>
</dbReference>
<evidence type="ECO:0000256" key="2">
    <source>
        <dbReference type="ARBA" id="ARBA00022722"/>
    </source>
</evidence>
<dbReference type="Pfam" id="PF02601">
    <property type="entry name" value="Exonuc_VII_L"/>
    <property type="match status" value="1"/>
</dbReference>
<evidence type="ECO:0000256" key="7">
    <source>
        <dbReference type="SAM" id="Coils"/>
    </source>
</evidence>
<comment type="function">
    <text evidence="5">Bidirectionally degrades single-stranded DNA into large acid-insoluble oligonucleotides, which are then degraded further into small acid-soluble oligonucleotides.</text>
</comment>
<dbReference type="CDD" id="cd04489">
    <property type="entry name" value="ExoVII_LU_OBF"/>
    <property type="match status" value="1"/>
</dbReference>
<comment type="similarity">
    <text evidence="5 6">Belongs to the XseA family.</text>
</comment>
<feature type="domain" description="OB-fold nucleic acid binding" evidence="9">
    <location>
        <begin position="8"/>
        <end position="100"/>
    </location>
</feature>
<evidence type="ECO:0000256" key="5">
    <source>
        <dbReference type="HAMAP-Rule" id="MF_00378"/>
    </source>
</evidence>
<sequence length="440" mass="49480">MQSRSDIFTVSKLNRFAKHILESEIGSIWISAEISNFVAASSGHWYFTLKDARAQVKAAMFKGANRKVRVRPKEGDKVLVRGDISLYEARGDYQLIASHLEPDGEGDLKAQFEQLKARLSAEGLFDPARKRALPEKAKRIGVITSPTGAAVRDIITVFQRRNPAIEVIIYPAQVQGASAHNDLIKALQLANEQNQVDAIIIGRGGGSMEDLWCFNHESLARTIATSQIPVVSAVGHEIDFTIADFVADLRAPTPSAAAEMLSYSNDEAIKHLTSLQRQLNASFVHLLQDKRHVLQQKRHSLERLHPEYQLREQWQTLDRLTERLNRIANEQLLRKQHQLQALNNKIQHNNPAAEIKQRQQTLNEQNNRLSKSLLHLINAKRQQFASQCHLLDTVSPLATMTRGYSITFKEGEIVKSAKSLSSGDEVTTRFADGEVRNRII</sequence>
<evidence type="ECO:0000256" key="6">
    <source>
        <dbReference type="RuleBase" id="RU004355"/>
    </source>
</evidence>
<dbReference type="NCBIfam" id="TIGR00237">
    <property type="entry name" value="xseA"/>
    <property type="match status" value="1"/>
</dbReference>
<organism evidence="10 11">
    <name type="scientific">Planctobacterium marinum</name>
    <dbReference type="NCBI Taxonomy" id="1631968"/>
    <lineage>
        <taxon>Bacteria</taxon>
        <taxon>Pseudomonadati</taxon>
        <taxon>Pseudomonadota</taxon>
        <taxon>Gammaproteobacteria</taxon>
        <taxon>Alteromonadales</taxon>
        <taxon>Alteromonadaceae</taxon>
        <taxon>Planctobacterium</taxon>
    </lineage>
</organism>
<dbReference type="GO" id="GO:0006308">
    <property type="term" value="P:DNA catabolic process"/>
    <property type="evidence" value="ECO:0007669"/>
    <property type="project" value="UniProtKB-UniRule"/>
</dbReference>
<proteinExistence type="inferred from homology"/>
<dbReference type="AlphaFoldDB" id="A0AA48KTR8"/>
<dbReference type="EMBL" id="AP027272">
    <property type="protein sequence ID" value="BDX07834.1"/>
    <property type="molecule type" value="Genomic_DNA"/>
</dbReference>
<dbReference type="RefSeq" id="WP_338293935.1">
    <property type="nucleotide sequence ID" value="NZ_AP027272.1"/>
</dbReference>